<organism evidence="1 2">
    <name type="scientific">Chromobacterium paludis</name>
    <dbReference type="NCBI Taxonomy" id="2605945"/>
    <lineage>
        <taxon>Bacteria</taxon>
        <taxon>Pseudomonadati</taxon>
        <taxon>Pseudomonadota</taxon>
        <taxon>Betaproteobacteria</taxon>
        <taxon>Neisseriales</taxon>
        <taxon>Chromobacteriaceae</taxon>
        <taxon>Chromobacterium</taxon>
    </lineage>
</organism>
<proteinExistence type="predicted"/>
<accession>A0A5C1DJ00</accession>
<dbReference type="EMBL" id="CP043473">
    <property type="protein sequence ID" value="QEL56664.1"/>
    <property type="molecule type" value="Genomic_DNA"/>
</dbReference>
<keyword evidence="2" id="KW-1185">Reference proteome</keyword>
<sequence length="95" mass="10787">MPTRFRKKTLIAAVIALLAAGALYLHLRATLLAKDISEMNQSPLWKTSSLVLLHADEREALRRFTEDKHSNWHKFFTLAGGMTVRQVIERGQAMP</sequence>
<name>A0A5C1DJ00_9NEIS</name>
<evidence type="ECO:0000313" key="2">
    <source>
        <dbReference type="Proteomes" id="UP000322079"/>
    </source>
</evidence>
<dbReference type="Proteomes" id="UP000322079">
    <property type="component" value="Chromosome"/>
</dbReference>
<dbReference type="RefSeq" id="WP_149297534.1">
    <property type="nucleotide sequence ID" value="NZ_CP043473.1"/>
</dbReference>
<dbReference type="KEGG" id="chrm:FYK34_14390"/>
<dbReference type="AlphaFoldDB" id="A0A5C1DJ00"/>
<gene>
    <name evidence="1" type="ORF">FYK34_14390</name>
</gene>
<reference evidence="1 2" key="1">
    <citation type="submission" date="2019-08" db="EMBL/GenBank/DDBJ databases">
        <title>Chromobacterium paludis, a novel bacterium isolated from a Maryland marsh pond.</title>
        <authorList>
            <person name="Blackburn M.B."/>
            <person name="Gundersen-Rindal D.E."/>
        </authorList>
    </citation>
    <scope>NUCLEOTIDE SEQUENCE [LARGE SCALE GENOMIC DNA]</scope>
    <source>
        <strain evidence="2">IIBBL 257-1</strain>
    </source>
</reference>
<protein>
    <submittedName>
        <fullName evidence="1">Uncharacterized protein</fullName>
    </submittedName>
</protein>
<evidence type="ECO:0000313" key="1">
    <source>
        <dbReference type="EMBL" id="QEL56664.1"/>
    </source>
</evidence>